<dbReference type="FunFam" id="2.130.10.10:FF:001891">
    <property type="entry name" value="DDB1-and CUL4-associated factor 11 homolog"/>
    <property type="match status" value="1"/>
</dbReference>
<keyword evidence="1 6" id="KW-0853">WD repeat</keyword>
<name>A0A8S1F9T1_9PELO</name>
<evidence type="ECO:0000256" key="7">
    <source>
        <dbReference type="SAM" id="MobiDB-lite"/>
    </source>
</evidence>
<dbReference type="GO" id="GO:0080008">
    <property type="term" value="C:Cul4-RING E3 ubiquitin ligase complex"/>
    <property type="evidence" value="ECO:0007669"/>
    <property type="project" value="TreeGrafter"/>
</dbReference>
<dbReference type="SMART" id="SM00320">
    <property type="entry name" value="WD40"/>
    <property type="match status" value="6"/>
</dbReference>
<dbReference type="PANTHER" id="PTHR19847:SF7">
    <property type="entry name" value="DDB1- AND CUL4-ASSOCIATED FACTOR 11"/>
    <property type="match status" value="1"/>
</dbReference>
<keyword evidence="9" id="KW-1185">Reference proteome</keyword>
<evidence type="ECO:0000313" key="8">
    <source>
        <dbReference type="EMBL" id="CAB3410590.1"/>
    </source>
</evidence>
<dbReference type="InterPro" id="IPR036322">
    <property type="entry name" value="WD40_repeat_dom_sf"/>
</dbReference>
<dbReference type="PROSITE" id="PS50294">
    <property type="entry name" value="WD_REPEATS_REGION"/>
    <property type="match status" value="2"/>
</dbReference>
<dbReference type="Gene3D" id="2.130.10.10">
    <property type="entry name" value="YVTN repeat-like/Quinoprotein amine dehydrogenase"/>
    <property type="match status" value="2"/>
</dbReference>
<gene>
    <name evidence="8" type="ORF">CBOVIS_LOCUS12097</name>
</gene>
<feature type="repeat" description="WD" evidence="6">
    <location>
        <begin position="305"/>
        <end position="338"/>
    </location>
</feature>
<evidence type="ECO:0000256" key="4">
    <source>
        <dbReference type="ARBA" id="ARBA00061298"/>
    </source>
</evidence>
<feature type="region of interest" description="Disordered" evidence="7">
    <location>
        <begin position="49"/>
        <end position="69"/>
    </location>
</feature>
<feature type="repeat" description="WD" evidence="6">
    <location>
        <begin position="478"/>
        <end position="519"/>
    </location>
</feature>
<organism evidence="8 9">
    <name type="scientific">Caenorhabditis bovis</name>
    <dbReference type="NCBI Taxonomy" id="2654633"/>
    <lineage>
        <taxon>Eukaryota</taxon>
        <taxon>Metazoa</taxon>
        <taxon>Ecdysozoa</taxon>
        <taxon>Nematoda</taxon>
        <taxon>Chromadorea</taxon>
        <taxon>Rhabditida</taxon>
        <taxon>Rhabditina</taxon>
        <taxon>Rhabditomorpha</taxon>
        <taxon>Rhabditoidea</taxon>
        <taxon>Rhabditidae</taxon>
        <taxon>Peloderinae</taxon>
        <taxon>Caenorhabditis</taxon>
    </lineage>
</organism>
<comment type="caution">
    <text evidence="8">The sequence shown here is derived from an EMBL/GenBank/DDBJ whole genome shotgun (WGS) entry which is preliminary data.</text>
</comment>
<reference evidence="8 9" key="1">
    <citation type="submission" date="2020-04" db="EMBL/GenBank/DDBJ databases">
        <authorList>
            <person name="Laetsch R D."/>
            <person name="Stevens L."/>
            <person name="Kumar S."/>
            <person name="Blaxter L. M."/>
        </authorList>
    </citation>
    <scope>NUCLEOTIDE SEQUENCE [LARGE SCALE GENOMIC DNA]</scope>
</reference>
<dbReference type="Pfam" id="PF00400">
    <property type="entry name" value="WD40"/>
    <property type="match status" value="3"/>
</dbReference>
<comment type="similarity">
    <text evidence="4">Belongs to the WD repeat LEC14B family.</text>
</comment>
<feature type="region of interest" description="Disordered" evidence="7">
    <location>
        <begin position="529"/>
        <end position="557"/>
    </location>
</feature>
<dbReference type="PROSITE" id="PS50082">
    <property type="entry name" value="WD_REPEATS_2"/>
    <property type="match status" value="3"/>
</dbReference>
<keyword evidence="2" id="KW-0677">Repeat</keyword>
<evidence type="ECO:0000256" key="6">
    <source>
        <dbReference type="PROSITE-ProRule" id="PRU00221"/>
    </source>
</evidence>
<evidence type="ECO:0000256" key="5">
    <source>
        <dbReference type="ARBA" id="ARBA00071980"/>
    </source>
</evidence>
<dbReference type="OrthoDB" id="63070at2759"/>
<proteinExistence type="inferred from homology"/>
<dbReference type="EMBL" id="CADEPM010000011">
    <property type="protein sequence ID" value="CAB3410590.1"/>
    <property type="molecule type" value="Genomic_DNA"/>
</dbReference>
<feature type="compositionally biased region" description="Acidic residues" evidence="7">
    <location>
        <begin position="59"/>
        <end position="69"/>
    </location>
</feature>
<dbReference type="InterPro" id="IPR015943">
    <property type="entry name" value="WD40/YVTN_repeat-like_dom_sf"/>
</dbReference>
<dbReference type="AlphaFoldDB" id="A0A8S1F9T1"/>
<accession>A0A8S1F9T1</accession>
<evidence type="ECO:0000256" key="1">
    <source>
        <dbReference type="ARBA" id="ARBA00022574"/>
    </source>
</evidence>
<dbReference type="GO" id="GO:0043161">
    <property type="term" value="P:proteasome-mediated ubiquitin-dependent protein catabolic process"/>
    <property type="evidence" value="ECO:0007669"/>
    <property type="project" value="TreeGrafter"/>
</dbReference>
<dbReference type="SUPFAM" id="SSF50978">
    <property type="entry name" value="WD40 repeat-like"/>
    <property type="match status" value="1"/>
</dbReference>
<evidence type="ECO:0000313" key="9">
    <source>
        <dbReference type="Proteomes" id="UP000494206"/>
    </source>
</evidence>
<feature type="repeat" description="WD" evidence="6">
    <location>
        <begin position="353"/>
        <end position="387"/>
    </location>
</feature>
<dbReference type="PANTHER" id="PTHR19847">
    <property type="entry name" value="DDB1- AND CUL4-ASSOCIATED FACTOR 11"/>
    <property type="match status" value="1"/>
</dbReference>
<feature type="compositionally biased region" description="Basic residues" evidence="7">
    <location>
        <begin position="545"/>
        <end position="557"/>
    </location>
</feature>
<dbReference type="Proteomes" id="UP000494206">
    <property type="component" value="Unassembled WGS sequence"/>
</dbReference>
<sequence length="557" mass="63843">MGNWLTTALLRFEIYWFPPRHKYIGGIDIENQRTFVATVAARIAHLPRMTEDRHSKSDDDTDFSDDDECPQMSAAEEQKMFERERQIAFRGRLTIGNQESVDDLREDIDMRCGCGPSTSLFKLCEAREIGAKGRHTLNARNQAALVNRYMPNRRKIVDSLKNTKSFCCQYADNGRQLVVASQDEKIRFYHRAMKPPYHSRFVQFKELQVTACSWSILDVAINDRADLLCYSTWRNAVFLAAMNDREMQNGQNAIWHQIDLGDTEHNVAVFSLKFSDDNRQVVCGSSTYCISLIDVERRIPIQTIDSAHEDDVNSVCFADESSNLIYSGGDDGLVKVWDRRAWNDGDMDPVGVFAGHRDGVTYIDSRRDDRYLLSNAKDQTIKVWDLRHFSSQRGIEGTRQCVQKQDWDYRWHPAPPGLCEPVDGDSSVMTLRGHSVLHTLVRAKFSPERTGHKYIYTGCARGEIVVYDMLTGSVSSRLKGHMSVVRDVDWHPCDNEIASCGWDSKTCVWQYDERAERITAPYDGAQFGDDDSCDENYEKITRTKASTRKRQSPLRKL</sequence>
<evidence type="ECO:0000256" key="3">
    <source>
        <dbReference type="ARBA" id="ARBA00030906"/>
    </source>
</evidence>
<feature type="compositionally biased region" description="Basic and acidic residues" evidence="7">
    <location>
        <begin position="49"/>
        <end position="58"/>
    </location>
</feature>
<evidence type="ECO:0000256" key="2">
    <source>
        <dbReference type="ARBA" id="ARBA00022737"/>
    </source>
</evidence>
<dbReference type="InterPro" id="IPR001680">
    <property type="entry name" value="WD40_rpt"/>
</dbReference>
<dbReference type="InterPro" id="IPR051859">
    <property type="entry name" value="DCAF"/>
</dbReference>
<protein>
    <recommendedName>
        <fullName evidence="5">DDB1- and CUL4-associated factor 11 homolog</fullName>
    </recommendedName>
    <alternativeName>
        <fullName evidence="3">WD repeat-containing protein 23</fullName>
    </alternativeName>
</protein>